<protein>
    <submittedName>
        <fullName evidence="5">Oligo-1,6-glucosidase 1</fullName>
        <ecNumber evidence="5">3.2.1.10</ecNumber>
    </submittedName>
</protein>
<dbReference type="OrthoDB" id="9805159at2"/>
<keyword evidence="3 5" id="KW-0326">Glycosidase</keyword>
<dbReference type="Pfam" id="PF00128">
    <property type="entry name" value="Alpha-amylase"/>
    <property type="match status" value="1"/>
</dbReference>
<reference evidence="5 6" key="1">
    <citation type="journal article" date="2018" name="Genome Announc.">
        <title>Draft Genome Sequence of "Candidatus Phycosocius bacilliformis," an Alphaproteobacterial Ectosymbiont of the Hydrocarbon-Producing Green Alga Botryococcus braunii.</title>
        <authorList>
            <person name="Tanabe Y."/>
            <person name="Yamaguchi H."/>
            <person name="Watanabe M.M."/>
        </authorList>
    </citation>
    <scope>NUCLEOTIDE SEQUENCE [LARGE SCALE GENOMIC DNA]</scope>
    <source>
        <strain evidence="5 6">BOTRYCO-2</strain>
    </source>
</reference>
<organism evidence="5 6">
    <name type="scientific">Candidatus Phycosocius bacilliformis</name>
    <dbReference type="NCBI Taxonomy" id="1445552"/>
    <lineage>
        <taxon>Bacteria</taxon>
        <taxon>Pseudomonadati</taxon>
        <taxon>Pseudomonadota</taxon>
        <taxon>Alphaproteobacteria</taxon>
        <taxon>Caulobacterales</taxon>
        <taxon>Caulobacterales incertae sedis</taxon>
        <taxon>Candidatus Phycosocius</taxon>
    </lineage>
</organism>
<evidence type="ECO:0000313" key="6">
    <source>
        <dbReference type="Proteomes" id="UP000245086"/>
    </source>
</evidence>
<dbReference type="GO" id="GO:0009313">
    <property type="term" value="P:oligosaccharide catabolic process"/>
    <property type="evidence" value="ECO:0007669"/>
    <property type="project" value="TreeGrafter"/>
</dbReference>
<dbReference type="PANTHER" id="PTHR10357:SF179">
    <property type="entry name" value="NEUTRAL AND BASIC AMINO ACID TRANSPORT PROTEIN RBAT"/>
    <property type="match status" value="1"/>
</dbReference>
<dbReference type="EC" id="3.2.1.10" evidence="5"/>
<comment type="similarity">
    <text evidence="1">Belongs to the glycosyl hydrolase 13 family.</text>
</comment>
<keyword evidence="2 5" id="KW-0378">Hydrolase</keyword>
<dbReference type="InterPro" id="IPR006047">
    <property type="entry name" value="GH13_cat_dom"/>
</dbReference>
<dbReference type="EMBL" id="BFBR01000001">
    <property type="protein sequence ID" value="GBF56870.1"/>
    <property type="molecule type" value="Genomic_DNA"/>
</dbReference>
<evidence type="ECO:0000256" key="1">
    <source>
        <dbReference type="ARBA" id="ARBA00008061"/>
    </source>
</evidence>
<dbReference type="CDD" id="cd11330">
    <property type="entry name" value="AmyAc_OligoGlu"/>
    <property type="match status" value="1"/>
</dbReference>
<dbReference type="AlphaFoldDB" id="A0A2P2E742"/>
<name>A0A2P2E742_9PROT</name>
<dbReference type="RefSeq" id="WP_108983711.1">
    <property type="nucleotide sequence ID" value="NZ_BFBR01000001.1"/>
</dbReference>
<accession>A0A2P2E742</accession>
<dbReference type="Gene3D" id="3.90.400.10">
    <property type="entry name" value="Oligo-1,6-glucosidase, Domain 2"/>
    <property type="match status" value="1"/>
</dbReference>
<gene>
    <name evidence="5" type="primary">malL</name>
    <name evidence="5" type="ORF">PbB2_00527</name>
</gene>
<evidence type="ECO:0000256" key="3">
    <source>
        <dbReference type="ARBA" id="ARBA00023295"/>
    </source>
</evidence>
<feature type="domain" description="Glycosyl hydrolase family 13 catalytic" evidence="4">
    <location>
        <begin position="16"/>
        <end position="396"/>
    </location>
</feature>
<dbReference type="Proteomes" id="UP000245086">
    <property type="component" value="Unassembled WGS sequence"/>
</dbReference>
<dbReference type="Gene3D" id="3.20.20.80">
    <property type="entry name" value="Glycosidases"/>
    <property type="match status" value="2"/>
</dbReference>
<dbReference type="SMART" id="SM00642">
    <property type="entry name" value="Aamy"/>
    <property type="match status" value="1"/>
</dbReference>
<proteinExistence type="inferred from homology"/>
<dbReference type="GO" id="GO:0004574">
    <property type="term" value="F:oligo-1,6-glucosidase activity"/>
    <property type="evidence" value="ECO:0007669"/>
    <property type="project" value="UniProtKB-EC"/>
</dbReference>
<dbReference type="PANTHER" id="PTHR10357">
    <property type="entry name" value="ALPHA-AMYLASE FAMILY MEMBER"/>
    <property type="match status" value="1"/>
</dbReference>
<evidence type="ECO:0000256" key="2">
    <source>
        <dbReference type="ARBA" id="ARBA00022801"/>
    </source>
</evidence>
<evidence type="ECO:0000313" key="5">
    <source>
        <dbReference type="EMBL" id="GBF56870.1"/>
    </source>
</evidence>
<evidence type="ECO:0000259" key="4">
    <source>
        <dbReference type="SMART" id="SM00642"/>
    </source>
</evidence>
<dbReference type="FunFam" id="3.90.400.10:FF:000002">
    <property type="entry name" value="Sucrose isomerase"/>
    <property type="match status" value="1"/>
</dbReference>
<dbReference type="GO" id="GO:0004556">
    <property type="term" value="F:alpha-amylase activity"/>
    <property type="evidence" value="ECO:0007669"/>
    <property type="project" value="TreeGrafter"/>
</dbReference>
<comment type="caution">
    <text evidence="5">The sequence shown here is derived from an EMBL/GenBank/DDBJ whole genome shotgun (WGS) entry which is preliminary data.</text>
</comment>
<sequence length="535" mass="60054">MESSATQWWRGATLYQIYPRSFADSNGDGVGDLPGITARLDYIAGLGVDGIWLSPVFASPQRDFGYDVSDHCAIDPLFGTLNDFDALVRRAHDLGLKVIIDQVWSHTAIEHAWFQESRQDRTNPRADWYVWADPRPDGSCPTNWQSWMGGGTWTWEPRRGQYYLHNFLPQMPDLNFHCPQVQSAILDIARFWLDRGVDGFRLDTVNYYFHDKALRDNPPKPGDTPATMQRHIYNICQPENLAFLGRIRDVLNQYPGRFAVGEIGSDDNLARMIDYTAGDQRLHTAYSFELLSDRCDPAHFRQAMQAWCEGVGTAAWPSWALSNHDCIRVASRWALSAPPDQIARFGLTLLAALRGTIFLYQGEELGLTQADLAFEDIVDPLGKANWPANPGRDGCRTIMPWTRDDPYQGFSTQTPWLPVIPAHRDLSRDQQDSRQGSVLSHARRVIAFRQASPALRLGDFTLVYEDDACLIFRRVHGDGACLAGFNFSGVLHRLDMSLPADIQPQISVGAVRITPHAISLGPVSAFILSLPVSPL</sequence>
<dbReference type="InterPro" id="IPR017853">
    <property type="entry name" value="GH"/>
</dbReference>
<dbReference type="InterPro" id="IPR045857">
    <property type="entry name" value="O16G_dom_2"/>
</dbReference>
<keyword evidence="6" id="KW-1185">Reference proteome</keyword>
<dbReference type="SUPFAM" id="SSF51445">
    <property type="entry name" value="(Trans)glycosidases"/>
    <property type="match status" value="1"/>
</dbReference>